<dbReference type="InterPro" id="IPR010719">
    <property type="entry name" value="MnmM_MeTrfase"/>
</dbReference>
<evidence type="ECO:0000313" key="2">
    <source>
        <dbReference type="Proteomes" id="UP000003240"/>
    </source>
</evidence>
<dbReference type="SUPFAM" id="SSF53335">
    <property type="entry name" value="S-adenosyl-L-methionine-dependent methyltransferases"/>
    <property type="match status" value="1"/>
</dbReference>
<dbReference type="PANTHER" id="PTHR35276:SF1">
    <property type="entry name" value="TRNA (MNM(5)S(2)U34)-METHYLTRANSFERASE, CHLOROPLASTIC"/>
    <property type="match status" value="1"/>
</dbReference>
<dbReference type="eggNOG" id="COG0275">
    <property type="taxonomic scope" value="Bacteria"/>
</dbReference>
<reference evidence="1 2" key="1">
    <citation type="journal article" date="2011" name="EMBO J.">
        <title>Structural diversity of bacterial flagellar motors.</title>
        <authorList>
            <person name="Chen S."/>
            <person name="Beeby M."/>
            <person name="Murphy G.E."/>
            <person name="Leadbetter J.R."/>
            <person name="Hendrixson D.R."/>
            <person name="Briegel A."/>
            <person name="Li Z."/>
            <person name="Shi J."/>
            <person name="Tocheva E.I."/>
            <person name="Muller A."/>
            <person name="Dobro M.J."/>
            <person name="Jensen G.J."/>
        </authorList>
    </citation>
    <scope>NUCLEOTIDE SEQUENCE [LARGE SCALE GENOMIC DNA]</scope>
    <source>
        <strain evidence="1 2">DSM 6540</strain>
    </source>
</reference>
<dbReference type="Gene3D" id="3.40.50.150">
    <property type="entry name" value="Vaccinia Virus protein VP39"/>
    <property type="match status" value="1"/>
</dbReference>
<evidence type="ECO:0008006" key="3">
    <source>
        <dbReference type="Google" id="ProtNLM"/>
    </source>
</evidence>
<accession>F7NJZ0</accession>
<keyword evidence="2" id="KW-1185">Reference proteome</keyword>
<comment type="caution">
    <text evidence="1">The sequence shown here is derived from an EMBL/GenBank/DDBJ whole genome shotgun (WGS) entry which is preliminary data.</text>
</comment>
<dbReference type="Pfam" id="PF06962">
    <property type="entry name" value="rRNA_methylase"/>
    <property type="match status" value="1"/>
</dbReference>
<name>F7NJZ0_9FIRM</name>
<dbReference type="AlphaFoldDB" id="F7NJZ0"/>
<dbReference type="InterPro" id="IPR029063">
    <property type="entry name" value="SAM-dependent_MTases_sf"/>
</dbReference>
<dbReference type="STRING" id="1009370.ALO_11999"/>
<evidence type="ECO:0000313" key="1">
    <source>
        <dbReference type="EMBL" id="EGO63637.1"/>
    </source>
</evidence>
<dbReference type="EMBL" id="AFGF01000102">
    <property type="protein sequence ID" value="EGO63637.1"/>
    <property type="molecule type" value="Genomic_DNA"/>
</dbReference>
<protein>
    <recommendedName>
        <fullName evidence="3">rRNA methylase</fullName>
    </recommendedName>
</protein>
<dbReference type="Proteomes" id="UP000003240">
    <property type="component" value="Unassembled WGS sequence"/>
</dbReference>
<sequence length="189" mass="20971">MNVANALQMARQILLPKLKDASVILDATAGNGKDTLFLAQNTPPDAVIWAFDIQQTALASAETHLRQAGFFHKVRFIWDSHVNLSEHIHQPIDAAVYNLGYLPGSDHGITTAPESTVLSLDRLMHQLNQSGLVAIVAYTGHEPGLEEQKAVHAFLQSLPQKDFAVAGWQMLNQMNNPPMLYVIERIRRD</sequence>
<proteinExistence type="predicted"/>
<gene>
    <name evidence="1" type="ORF">ALO_11999</name>
</gene>
<dbReference type="RefSeq" id="WP_004095924.1">
    <property type="nucleotide sequence ID" value="NZ_AFGF01000102.1"/>
</dbReference>
<dbReference type="OrthoDB" id="9792989at2"/>
<dbReference type="PANTHER" id="PTHR35276">
    <property type="entry name" value="S-ADENOSYL-L-METHIONINE-DEPENDENT METHYLTRANSFERASES SUPERFAMILY PROTEIN"/>
    <property type="match status" value="1"/>
</dbReference>
<organism evidence="1 2">
    <name type="scientific">Acetonema longum DSM 6540</name>
    <dbReference type="NCBI Taxonomy" id="1009370"/>
    <lineage>
        <taxon>Bacteria</taxon>
        <taxon>Bacillati</taxon>
        <taxon>Bacillota</taxon>
        <taxon>Negativicutes</taxon>
        <taxon>Acetonemataceae</taxon>
        <taxon>Acetonema</taxon>
    </lineage>
</organism>